<dbReference type="STRING" id="1802701.A3A33_00500"/>
<dbReference type="Gene3D" id="3.40.50.10490">
    <property type="entry name" value="Glucose-6-phosphate isomerase like protein, domain 1"/>
    <property type="match status" value="2"/>
</dbReference>
<protein>
    <recommendedName>
        <fullName evidence="4 10">Glutamine--fructose-6-phosphate aminotransferase [isomerizing]</fullName>
        <ecNumber evidence="3 10">2.6.1.16</ecNumber>
    </recommendedName>
    <alternativeName>
        <fullName evidence="10">D-fructose-6-phosphate amidotransferase</fullName>
    </alternativeName>
    <alternativeName>
        <fullName evidence="10">GFAT</fullName>
    </alternativeName>
    <alternativeName>
        <fullName evidence="10">Glucosamine-6-phosphate synthase</fullName>
    </alternativeName>
    <alternativeName>
        <fullName evidence="10">Hexosephosphate aminotransferase</fullName>
    </alternativeName>
    <alternativeName>
        <fullName evidence="10">L-glutamine--D-fructose-6-phosphate amidotransferase</fullName>
    </alternativeName>
</protein>
<dbReference type="InterPro" id="IPR047084">
    <property type="entry name" value="GFAT_N"/>
</dbReference>
<dbReference type="AlphaFoldDB" id="A0A1F8GR43"/>
<keyword evidence="9" id="KW-0315">Glutamine amidotransferase</keyword>
<proteinExistence type="inferred from homology"/>
<evidence type="ECO:0000256" key="2">
    <source>
        <dbReference type="ARBA" id="ARBA00004496"/>
    </source>
</evidence>
<sequence>MCGIVGYVGNKDAAPLLLEGLKRLEYRGYDSAGICVADHENKLTHQKTAGRVNALIEMMNGNGGVPKGTWGIAHTRWATHGAPTSKNAHPHGDCKNNIFVVHNGIIENYRELKEKLIKEGHRFKSDTDTEVLSHLIEKFFAEKHGGNLENAVIKALKLCRGAYGIAVVAEQDPGKIVAVKNSSPIVIGLGDGESIIASDPSAILAYTKKVVYLNDGEVAVVTADGASFTNLASEKLSKKPETLEWNLDQAQKNGYPHFMLKEIFEQPEVLTNVLRGHLDERNGTVRLGGMDSVSSRLREIKKIEVVACGTAFCAGLVGQYMLEEYAGIPSEATLGSELRYRKKVLDPHTALLCVSQSGETADTLASLHDARNKGVLSLGIVNVIGSAIARDTDAGIYTHSGPEISVASTKAFTAQLAALALLTVYLGRQRDMSLVMGQRIVRELKKLPALSKKVLDQAQAVKRLAKKYYKSQSCFFVGRKYQYPVALEGAIKLKELSYIHAEGLAGGELKHHSIALIDKNFPTIGMALLDSVYEKTISNLEEIKARGGPILAIATEGDKNIGKLTKDVIYIPKTLEMLSPILSVIPLQLFAYYCAVFNGRDVDKPRNLAKSVTVE</sequence>
<dbReference type="GO" id="GO:0005975">
    <property type="term" value="P:carbohydrate metabolic process"/>
    <property type="evidence" value="ECO:0007669"/>
    <property type="project" value="UniProtKB-UniRule"/>
</dbReference>
<name>A0A1F8GR43_9BACT</name>
<dbReference type="GO" id="GO:0006002">
    <property type="term" value="P:fructose 6-phosphate metabolic process"/>
    <property type="evidence" value="ECO:0007669"/>
    <property type="project" value="TreeGrafter"/>
</dbReference>
<dbReference type="CDD" id="cd00714">
    <property type="entry name" value="GFAT"/>
    <property type="match status" value="1"/>
</dbReference>
<dbReference type="EMBL" id="MGKP01000027">
    <property type="protein sequence ID" value="OGN27801.1"/>
    <property type="molecule type" value="Genomic_DNA"/>
</dbReference>
<reference evidence="13 14" key="1">
    <citation type="journal article" date="2016" name="Nat. Commun.">
        <title>Thousands of microbial genomes shed light on interconnected biogeochemical processes in an aquifer system.</title>
        <authorList>
            <person name="Anantharaman K."/>
            <person name="Brown C.T."/>
            <person name="Hug L.A."/>
            <person name="Sharon I."/>
            <person name="Castelle C.J."/>
            <person name="Probst A.J."/>
            <person name="Thomas B.C."/>
            <person name="Singh A."/>
            <person name="Wilkins M.J."/>
            <person name="Karaoz U."/>
            <person name="Brodie E.L."/>
            <person name="Williams K.H."/>
            <person name="Hubbard S.S."/>
            <person name="Banfield J.F."/>
        </authorList>
    </citation>
    <scope>NUCLEOTIDE SEQUENCE [LARGE SCALE GENOMIC DNA]</scope>
</reference>
<evidence type="ECO:0000313" key="13">
    <source>
        <dbReference type="EMBL" id="OGN27801.1"/>
    </source>
</evidence>
<feature type="domain" description="SIS" evidence="12">
    <location>
        <begin position="464"/>
        <end position="605"/>
    </location>
</feature>
<dbReference type="CDD" id="cd05009">
    <property type="entry name" value="SIS_GlmS_GlmD_2"/>
    <property type="match status" value="1"/>
</dbReference>
<evidence type="ECO:0000259" key="12">
    <source>
        <dbReference type="PROSITE" id="PS51464"/>
    </source>
</evidence>
<evidence type="ECO:0000256" key="6">
    <source>
        <dbReference type="ARBA" id="ARBA00022576"/>
    </source>
</evidence>
<dbReference type="InterPro" id="IPR005855">
    <property type="entry name" value="GFAT"/>
</dbReference>
<evidence type="ECO:0000256" key="7">
    <source>
        <dbReference type="ARBA" id="ARBA00022679"/>
    </source>
</evidence>
<dbReference type="HAMAP" id="MF_00164">
    <property type="entry name" value="GlmS"/>
    <property type="match status" value="1"/>
</dbReference>
<keyword evidence="5 10" id="KW-0963">Cytoplasm</keyword>
<feature type="domain" description="SIS" evidence="12">
    <location>
        <begin position="293"/>
        <end position="432"/>
    </location>
</feature>
<evidence type="ECO:0000256" key="1">
    <source>
        <dbReference type="ARBA" id="ARBA00001031"/>
    </source>
</evidence>
<dbReference type="NCBIfam" id="NF001484">
    <property type="entry name" value="PRK00331.1"/>
    <property type="match status" value="1"/>
</dbReference>
<dbReference type="PANTHER" id="PTHR10937:SF0">
    <property type="entry name" value="GLUTAMINE--FRUCTOSE-6-PHOSPHATE TRANSAMINASE (ISOMERIZING)"/>
    <property type="match status" value="1"/>
</dbReference>
<comment type="function">
    <text evidence="10">Catalyzes the first step in hexosamine metabolism, converting fructose-6P into glucosamine-6P using glutamine as a nitrogen source.</text>
</comment>
<comment type="catalytic activity">
    <reaction evidence="1 10">
        <text>D-fructose 6-phosphate + L-glutamine = D-glucosamine 6-phosphate + L-glutamate</text>
        <dbReference type="Rhea" id="RHEA:13237"/>
        <dbReference type="ChEBI" id="CHEBI:29985"/>
        <dbReference type="ChEBI" id="CHEBI:58359"/>
        <dbReference type="ChEBI" id="CHEBI:58725"/>
        <dbReference type="ChEBI" id="CHEBI:61527"/>
        <dbReference type="EC" id="2.6.1.16"/>
    </reaction>
</comment>
<dbReference type="GO" id="GO:0006047">
    <property type="term" value="P:UDP-N-acetylglucosamine metabolic process"/>
    <property type="evidence" value="ECO:0007669"/>
    <property type="project" value="TreeGrafter"/>
</dbReference>
<evidence type="ECO:0000256" key="3">
    <source>
        <dbReference type="ARBA" id="ARBA00012916"/>
    </source>
</evidence>
<dbReference type="CDD" id="cd05008">
    <property type="entry name" value="SIS_GlmS_GlmD_1"/>
    <property type="match status" value="1"/>
</dbReference>
<feature type="initiator methionine" description="Removed" evidence="10">
    <location>
        <position position="1"/>
    </location>
</feature>
<dbReference type="InterPro" id="IPR029055">
    <property type="entry name" value="Ntn_hydrolases_N"/>
</dbReference>
<dbReference type="InterPro" id="IPR001347">
    <property type="entry name" value="SIS_dom"/>
</dbReference>
<keyword evidence="6 10" id="KW-0032">Aminotransferase</keyword>
<comment type="subunit">
    <text evidence="10">Homodimer.</text>
</comment>
<dbReference type="InterPro" id="IPR017932">
    <property type="entry name" value="GATase_2_dom"/>
</dbReference>
<dbReference type="PANTHER" id="PTHR10937">
    <property type="entry name" value="GLUCOSAMINE--FRUCTOSE-6-PHOSPHATE AMINOTRANSFERASE, ISOMERIZING"/>
    <property type="match status" value="1"/>
</dbReference>
<evidence type="ECO:0000256" key="5">
    <source>
        <dbReference type="ARBA" id="ARBA00022490"/>
    </source>
</evidence>
<evidence type="ECO:0000256" key="8">
    <source>
        <dbReference type="ARBA" id="ARBA00022737"/>
    </source>
</evidence>
<comment type="subcellular location">
    <subcellularLocation>
        <location evidence="2 10">Cytoplasm</location>
    </subcellularLocation>
</comment>
<dbReference type="Pfam" id="PF01380">
    <property type="entry name" value="SIS"/>
    <property type="match status" value="2"/>
</dbReference>
<organism evidence="13 14">
    <name type="scientific">Candidatus Yanofskybacteria bacterium RIFCSPLOWO2_01_FULL_49_25</name>
    <dbReference type="NCBI Taxonomy" id="1802701"/>
    <lineage>
        <taxon>Bacteria</taxon>
        <taxon>Candidatus Yanofskyibacteriota</taxon>
    </lineage>
</organism>
<accession>A0A1F8GR43</accession>
<evidence type="ECO:0000313" key="14">
    <source>
        <dbReference type="Proteomes" id="UP000179047"/>
    </source>
</evidence>
<dbReference type="Gene3D" id="3.60.20.10">
    <property type="entry name" value="Glutamine Phosphoribosylpyrophosphate, subunit 1, domain 1"/>
    <property type="match status" value="1"/>
</dbReference>
<evidence type="ECO:0000259" key="11">
    <source>
        <dbReference type="PROSITE" id="PS51278"/>
    </source>
</evidence>
<dbReference type="InterPro" id="IPR046348">
    <property type="entry name" value="SIS_dom_sf"/>
</dbReference>
<dbReference type="FunFam" id="3.60.20.10:FF:000006">
    <property type="entry name" value="Glutamine--fructose-6-phosphate aminotransferase [isomerizing]"/>
    <property type="match status" value="1"/>
</dbReference>
<feature type="active site" description="Nucleophile; for GATase activity" evidence="10">
    <location>
        <position position="2"/>
    </location>
</feature>
<dbReference type="SUPFAM" id="SSF53697">
    <property type="entry name" value="SIS domain"/>
    <property type="match status" value="1"/>
</dbReference>
<dbReference type="GO" id="GO:0097367">
    <property type="term" value="F:carbohydrate derivative binding"/>
    <property type="evidence" value="ECO:0007669"/>
    <property type="project" value="InterPro"/>
</dbReference>
<keyword evidence="8" id="KW-0677">Repeat</keyword>
<feature type="active site" description="For Fru-6P isomerization activity" evidence="10">
    <location>
        <position position="610"/>
    </location>
</feature>
<comment type="caution">
    <text evidence="13">The sequence shown here is derived from an EMBL/GenBank/DDBJ whole genome shotgun (WGS) entry which is preliminary data.</text>
</comment>
<evidence type="ECO:0000256" key="10">
    <source>
        <dbReference type="HAMAP-Rule" id="MF_00164"/>
    </source>
</evidence>
<dbReference type="PROSITE" id="PS51278">
    <property type="entry name" value="GATASE_TYPE_2"/>
    <property type="match status" value="1"/>
</dbReference>
<gene>
    <name evidence="10" type="primary">glmS</name>
    <name evidence="13" type="ORF">A3A33_00500</name>
</gene>
<dbReference type="PROSITE" id="PS51464">
    <property type="entry name" value="SIS"/>
    <property type="match status" value="2"/>
</dbReference>
<dbReference type="NCBIfam" id="TIGR01135">
    <property type="entry name" value="glmS"/>
    <property type="match status" value="1"/>
</dbReference>
<evidence type="ECO:0000256" key="4">
    <source>
        <dbReference type="ARBA" id="ARBA00016090"/>
    </source>
</evidence>
<keyword evidence="7 10" id="KW-0808">Transferase</keyword>
<evidence type="ECO:0000256" key="9">
    <source>
        <dbReference type="ARBA" id="ARBA00022962"/>
    </source>
</evidence>
<dbReference type="InterPro" id="IPR035490">
    <property type="entry name" value="GlmS/FrlB_SIS"/>
</dbReference>
<dbReference type="SUPFAM" id="SSF56235">
    <property type="entry name" value="N-terminal nucleophile aminohydrolases (Ntn hydrolases)"/>
    <property type="match status" value="1"/>
</dbReference>
<dbReference type="GO" id="GO:0005829">
    <property type="term" value="C:cytosol"/>
    <property type="evidence" value="ECO:0007669"/>
    <property type="project" value="TreeGrafter"/>
</dbReference>
<dbReference type="GO" id="GO:0006487">
    <property type="term" value="P:protein N-linked glycosylation"/>
    <property type="evidence" value="ECO:0007669"/>
    <property type="project" value="TreeGrafter"/>
</dbReference>
<dbReference type="EC" id="2.6.1.16" evidence="3 10"/>
<dbReference type="Proteomes" id="UP000179047">
    <property type="component" value="Unassembled WGS sequence"/>
</dbReference>
<dbReference type="Pfam" id="PF13522">
    <property type="entry name" value="GATase_6"/>
    <property type="match status" value="1"/>
</dbReference>
<dbReference type="InterPro" id="IPR035466">
    <property type="entry name" value="GlmS/AgaS_SIS"/>
</dbReference>
<dbReference type="GO" id="GO:0004360">
    <property type="term" value="F:glutamine-fructose-6-phosphate transaminase (isomerizing) activity"/>
    <property type="evidence" value="ECO:0007669"/>
    <property type="project" value="UniProtKB-UniRule"/>
</dbReference>
<dbReference type="FunFam" id="3.40.50.10490:FF:000001">
    <property type="entry name" value="Glutamine--fructose-6-phosphate aminotransferase [isomerizing]"/>
    <property type="match status" value="1"/>
</dbReference>
<feature type="domain" description="Glutamine amidotransferase type-2" evidence="11">
    <location>
        <begin position="2"/>
        <end position="224"/>
    </location>
</feature>